<evidence type="ECO:0000313" key="12">
    <source>
        <dbReference type="Proteomes" id="UP001562354"/>
    </source>
</evidence>
<dbReference type="PANTHER" id="PTHR31736:SF8">
    <property type="entry name" value="PUTATIVE (AFU_ORTHOLOGUE AFUA_7G06410)-RELATED"/>
    <property type="match status" value="1"/>
</dbReference>
<evidence type="ECO:0000256" key="1">
    <source>
        <dbReference type="ARBA" id="ARBA00004613"/>
    </source>
</evidence>
<comment type="similarity">
    <text evidence="2 9">Belongs to the glycosyl hydrolase 28 family.</text>
</comment>
<evidence type="ECO:0000256" key="9">
    <source>
        <dbReference type="RuleBase" id="RU361169"/>
    </source>
</evidence>
<name>A0ABR3PAP2_9PEZI</name>
<evidence type="ECO:0000313" key="11">
    <source>
        <dbReference type="EMBL" id="KAL1303109.1"/>
    </source>
</evidence>
<dbReference type="InterPro" id="IPR000743">
    <property type="entry name" value="Glyco_hydro_28"/>
</dbReference>
<dbReference type="Proteomes" id="UP001562354">
    <property type="component" value="Unassembled WGS sequence"/>
</dbReference>
<evidence type="ECO:0000256" key="8">
    <source>
        <dbReference type="ARBA" id="ARBA00023316"/>
    </source>
</evidence>
<keyword evidence="6" id="KW-0325">Glycoprotein</keyword>
<evidence type="ECO:0000256" key="7">
    <source>
        <dbReference type="ARBA" id="ARBA00023295"/>
    </source>
</evidence>
<dbReference type="RefSeq" id="XP_069199384.1">
    <property type="nucleotide sequence ID" value="XM_069346515.1"/>
</dbReference>
<protein>
    <submittedName>
        <fullName evidence="11">Uncharacterized protein</fullName>
    </submittedName>
</protein>
<dbReference type="InterPro" id="IPR011050">
    <property type="entry name" value="Pectin_lyase_fold/virulence"/>
</dbReference>
<dbReference type="Pfam" id="PF00295">
    <property type="entry name" value="Glyco_hydro_28"/>
    <property type="match status" value="1"/>
</dbReference>
<gene>
    <name evidence="11" type="ORF">AAFC00_006547</name>
</gene>
<dbReference type="SUPFAM" id="SSF51126">
    <property type="entry name" value="Pectin lyase-like"/>
    <property type="match status" value="1"/>
</dbReference>
<evidence type="ECO:0000256" key="6">
    <source>
        <dbReference type="ARBA" id="ARBA00023180"/>
    </source>
</evidence>
<evidence type="ECO:0000256" key="4">
    <source>
        <dbReference type="ARBA" id="ARBA00022729"/>
    </source>
</evidence>
<dbReference type="PANTHER" id="PTHR31736">
    <property type="match status" value="1"/>
</dbReference>
<dbReference type="Gene3D" id="2.160.20.10">
    <property type="entry name" value="Single-stranded right-handed beta-helix, Pectin lyase-like"/>
    <property type="match status" value="1"/>
</dbReference>
<reference evidence="11 12" key="1">
    <citation type="submission" date="2024-07" db="EMBL/GenBank/DDBJ databases">
        <title>Draft sequence of the Neodothiora populina.</title>
        <authorList>
            <person name="Drown D.D."/>
            <person name="Schuette U.S."/>
            <person name="Buechlein A.B."/>
            <person name="Rusch D.R."/>
            <person name="Winton L.W."/>
            <person name="Adams G.A."/>
        </authorList>
    </citation>
    <scope>NUCLEOTIDE SEQUENCE [LARGE SCALE GENOMIC DNA]</scope>
    <source>
        <strain evidence="11 12">CPC 39397</strain>
    </source>
</reference>
<evidence type="ECO:0000256" key="5">
    <source>
        <dbReference type="ARBA" id="ARBA00022801"/>
    </source>
</evidence>
<keyword evidence="3" id="KW-0964">Secreted</keyword>
<feature type="chain" id="PRO_5045798459" evidence="10">
    <location>
        <begin position="23"/>
        <end position="449"/>
    </location>
</feature>
<keyword evidence="7 9" id="KW-0326">Glycosidase</keyword>
<dbReference type="EMBL" id="JBFMKM010000010">
    <property type="protein sequence ID" value="KAL1303109.1"/>
    <property type="molecule type" value="Genomic_DNA"/>
</dbReference>
<sequence length="449" mass="48986">MRETISFSACALILQLSYLISASVLSSNKASVPSDDSDLVDPTGSYGKVCVVRPAPNNTDSVSKIESAFDLCGRSNTPTSRGLIIFPENETYHIASFMDTTSLAHVDINHKGTFLWSTDIDYWLTHSQPVGYQNQSSAWYFGGHDIRWFGGGVGTLDGNGQVWYDFINGQSNYPRRPHQVTIRNTTDSVIEGLRFVQSQMWTMTVISSENILLQDIYVNSTSNHSISMSNTDGADTVYANNITFRRWIVENGDDAIALKANSTNILIEDCEFYRGVGLAMGSIGQFNNTFETIENVTARNIITHNTDWGAYIKTWTGVSKGYSPNGGGGGIGYVSNLTFEDFTLDRTRGIFSITQCTNYEGNGGDCDTSKFNVHDVTIRDWRGTSLTGVVGQLQCSAASPCYGLDMQDVQITVADSGDAATEYLCDSVEAPIGFSCTGPIVGENNAFTP</sequence>
<keyword evidence="12" id="KW-1185">Reference proteome</keyword>
<dbReference type="GeneID" id="95980246"/>
<proteinExistence type="inferred from homology"/>
<keyword evidence="8" id="KW-0961">Cell wall biogenesis/degradation</keyword>
<comment type="subcellular location">
    <subcellularLocation>
        <location evidence="1">Secreted</location>
    </subcellularLocation>
</comment>
<keyword evidence="4 10" id="KW-0732">Signal</keyword>
<evidence type="ECO:0000256" key="3">
    <source>
        <dbReference type="ARBA" id="ARBA00022525"/>
    </source>
</evidence>
<comment type="caution">
    <text evidence="11">The sequence shown here is derived from an EMBL/GenBank/DDBJ whole genome shotgun (WGS) entry which is preliminary data.</text>
</comment>
<feature type="signal peptide" evidence="10">
    <location>
        <begin position="1"/>
        <end position="22"/>
    </location>
</feature>
<keyword evidence="5 9" id="KW-0378">Hydrolase</keyword>
<dbReference type="InterPro" id="IPR012334">
    <property type="entry name" value="Pectin_lyas_fold"/>
</dbReference>
<accession>A0ABR3PAP2</accession>
<organism evidence="11 12">
    <name type="scientific">Neodothiora populina</name>
    <dbReference type="NCBI Taxonomy" id="2781224"/>
    <lineage>
        <taxon>Eukaryota</taxon>
        <taxon>Fungi</taxon>
        <taxon>Dikarya</taxon>
        <taxon>Ascomycota</taxon>
        <taxon>Pezizomycotina</taxon>
        <taxon>Dothideomycetes</taxon>
        <taxon>Dothideomycetidae</taxon>
        <taxon>Dothideales</taxon>
        <taxon>Dothioraceae</taxon>
        <taxon>Neodothiora</taxon>
    </lineage>
</organism>
<evidence type="ECO:0000256" key="10">
    <source>
        <dbReference type="SAM" id="SignalP"/>
    </source>
</evidence>
<evidence type="ECO:0000256" key="2">
    <source>
        <dbReference type="ARBA" id="ARBA00008834"/>
    </source>
</evidence>